<feature type="signal peptide" evidence="1">
    <location>
        <begin position="1"/>
        <end position="26"/>
    </location>
</feature>
<name>A0ABW1EMN1_9BACT</name>
<proteinExistence type="predicted"/>
<keyword evidence="1" id="KW-0732">Signal</keyword>
<dbReference type="Proteomes" id="UP001596091">
    <property type="component" value="Unassembled WGS sequence"/>
</dbReference>
<dbReference type="SUPFAM" id="SSF54427">
    <property type="entry name" value="NTF2-like"/>
    <property type="match status" value="1"/>
</dbReference>
<dbReference type="RefSeq" id="WP_263333026.1">
    <property type="nucleotide sequence ID" value="NZ_JAGSYH010000001.1"/>
</dbReference>
<keyword evidence="3" id="KW-1185">Reference proteome</keyword>
<evidence type="ECO:0000256" key="1">
    <source>
        <dbReference type="SAM" id="SignalP"/>
    </source>
</evidence>
<protein>
    <recommendedName>
        <fullName evidence="4">SnoaL-like domain-containing protein</fullName>
    </recommendedName>
</protein>
<evidence type="ECO:0000313" key="2">
    <source>
        <dbReference type="EMBL" id="MFC5864537.1"/>
    </source>
</evidence>
<dbReference type="EMBL" id="JBHSPH010000010">
    <property type="protein sequence ID" value="MFC5864537.1"/>
    <property type="molecule type" value="Genomic_DNA"/>
</dbReference>
<reference evidence="3" key="1">
    <citation type="journal article" date="2019" name="Int. J. Syst. Evol. Microbiol.">
        <title>The Global Catalogue of Microorganisms (GCM) 10K type strain sequencing project: providing services to taxonomists for standard genome sequencing and annotation.</title>
        <authorList>
            <consortium name="The Broad Institute Genomics Platform"/>
            <consortium name="The Broad Institute Genome Sequencing Center for Infectious Disease"/>
            <person name="Wu L."/>
            <person name="Ma J."/>
        </authorList>
    </citation>
    <scope>NUCLEOTIDE SEQUENCE [LARGE SCALE GENOMIC DNA]</scope>
    <source>
        <strain evidence="3">JCM 4087</strain>
    </source>
</reference>
<dbReference type="InterPro" id="IPR032710">
    <property type="entry name" value="NTF2-like_dom_sf"/>
</dbReference>
<evidence type="ECO:0000313" key="3">
    <source>
        <dbReference type="Proteomes" id="UP001596091"/>
    </source>
</evidence>
<dbReference type="Gene3D" id="3.10.450.50">
    <property type="match status" value="1"/>
</dbReference>
<feature type="chain" id="PRO_5046911184" description="SnoaL-like domain-containing protein" evidence="1">
    <location>
        <begin position="27"/>
        <end position="197"/>
    </location>
</feature>
<evidence type="ECO:0008006" key="4">
    <source>
        <dbReference type="Google" id="ProtNLM"/>
    </source>
</evidence>
<accession>A0ABW1EMN1</accession>
<organism evidence="2 3">
    <name type="scientific">Acidicapsa dinghuensis</name>
    <dbReference type="NCBI Taxonomy" id="2218256"/>
    <lineage>
        <taxon>Bacteria</taxon>
        <taxon>Pseudomonadati</taxon>
        <taxon>Acidobacteriota</taxon>
        <taxon>Terriglobia</taxon>
        <taxon>Terriglobales</taxon>
        <taxon>Acidobacteriaceae</taxon>
        <taxon>Acidicapsa</taxon>
    </lineage>
</organism>
<sequence>MKSRIASWIAVTIFVSMLGTSLPSMAQTQETPQPHACSITPAELHAEKKAVMDFYRSGITLRELIALIDPSYIQHNPLALKLGAEKHISDYEEFKQLFTGIAAADNPGNTNVLDGPARRGGKAPQVVILTAECDLVTAIVKNTRTDPTAAQGTIYERFSFDTFRVRGGKLVEHWDDELITPESVQAFQKLEQNLPNK</sequence>
<comment type="caution">
    <text evidence="2">The sequence shown here is derived from an EMBL/GenBank/DDBJ whole genome shotgun (WGS) entry which is preliminary data.</text>
</comment>
<gene>
    <name evidence="2" type="ORF">ACFPT7_19675</name>
</gene>